<proteinExistence type="predicted"/>
<evidence type="ECO:0000259" key="1">
    <source>
        <dbReference type="Pfam" id="PF06283"/>
    </source>
</evidence>
<organism evidence="2 3">
    <name type="scientific">Metabacillus arenae</name>
    <dbReference type="NCBI Taxonomy" id="2771434"/>
    <lineage>
        <taxon>Bacteria</taxon>
        <taxon>Bacillati</taxon>
        <taxon>Bacillota</taxon>
        <taxon>Bacilli</taxon>
        <taxon>Bacillales</taxon>
        <taxon>Bacillaceae</taxon>
        <taxon>Metabacillus</taxon>
    </lineage>
</organism>
<dbReference type="RefSeq" id="WP_191160314.1">
    <property type="nucleotide sequence ID" value="NZ_JACXAI010000027.1"/>
</dbReference>
<dbReference type="InterPro" id="IPR029062">
    <property type="entry name" value="Class_I_gatase-like"/>
</dbReference>
<dbReference type="Proteomes" id="UP000626844">
    <property type="component" value="Unassembled WGS sequence"/>
</dbReference>
<gene>
    <name evidence="2" type="ORF">IC621_18845</name>
</gene>
<name>A0A926NDJ2_9BACI</name>
<keyword evidence="3" id="KW-1185">Reference proteome</keyword>
<reference evidence="2" key="1">
    <citation type="submission" date="2020-09" db="EMBL/GenBank/DDBJ databases">
        <title>A novel bacterium of genus Bacillus, isolated from South China Sea.</title>
        <authorList>
            <person name="Huang H."/>
            <person name="Mo K."/>
            <person name="Hu Y."/>
        </authorList>
    </citation>
    <scope>NUCLEOTIDE SEQUENCE</scope>
    <source>
        <strain evidence="2">IB182487</strain>
    </source>
</reference>
<dbReference type="Gene3D" id="3.40.50.880">
    <property type="match status" value="1"/>
</dbReference>
<feature type="domain" description="ThuA-like" evidence="1">
    <location>
        <begin position="19"/>
        <end position="216"/>
    </location>
</feature>
<dbReference type="InterPro" id="IPR029010">
    <property type="entry name" value="ThuA-like"/>
</dbReference>
<dbReference type="AlphaFoldDB" id="A0A926NDJ2"/>
<dbReference type="Pfam" id="PF06283">
    <property type="entry name" value="ThuA"/>
    <property type="match status" value="1"/>
</dbReference>
<protein>
    <submittedName>
        <fullName evidence="2">ThuA domain-containing protein</fullName>
    </submittedName>
</protein>
<comment type="caution">
    <text evidence="2">The sequence shown here is derived from an EMBL/GenBank/DDBJ whole genome shotgun (WGS) entry which is preliminary data.</text>
</comment>
<sequence length="221" mass="25502">MKKQILAILGDYYHEEGIIAQALHHAVQELKAEGIHIDVEYILADQLVERLQDRPDAVILSKANKLNPTENHIINWMDEHVEREICQYVKGGGGWFGWHSGLSSYEFLDDYYSMVRGKFDFHPPEQRIVSYIPTDHTKVISTIDRFEIVDEHYFVTCDEQNTNVFLQAISNAGSSIAGWNHEYGKGRVICLTPSHTKEGLLHRGMIDLFSQSLKWCLRITW</sequence>
<accession>A0A926NDJ2</accession>
<dbReference type="EMBL" id="JACXAI010000027">
    <property type="protein sequence ID" value="MBD1382282.1"/>
    <property type="molecule type" value="Genomic_DNA"/>
</dbReference>
<evidence type="ECO:0000313" key="2">
    <source>
        <dbReference type="EMBL" id="MBD1382282.1"/>
    </source>
</evidence>
<evidence type="ECO:0000313" key="3">
    <source>
        <dbReference type="Proteomes" id="UP000626844"/>
    </source>
</evidence>
<dbReference type="SUPFAM" id="SSF52317">
    <property type="entry name" value="Class I glutamine amidotransferase-like"/>
    <property type="match status" value="1"/>
</dbReference>